<sequence>MLSVPSKILEAIVCEGLDEFISDTGLLSPAITNYHVPIQGQDHCHNHENQNVSAVRVPLKHPLVTSSSQEKQDSHCLLGYAYYTCNVTKVVQGYEQEELADNLGDERSITMPK</sequence>
<dbReference type="EMBL" id="CALNXI010002494">
    <property type="protein sequence ID" value="CAH3188270.1"/>
    <property type="molecule type" value="Genomic_DNA"/>
</dbReference>
<name>A0ABN8SAL8_9CNID</name>
<organism evidence="1 2">
    <name type="scientific">Porites evermanni</name>
    <dbReference type="NCBI Taxonomy" id="104178"/>
    <lineage>
        <taxon>Eukaryota</taxon>
        <taxon>Metazoa</taxon>
        <taxon>Cnidaria</taxon>
        <taxon>Anthozoa</taxon>
        <taxon>Hexacorallia</taxon>
        <taxon>Scleractinia</taxon>
        <taxon>Fungiina</taxon>
        <taxon>Poritidae</taxon>
        <taxon>Porites</taxon>
    </lineage>
</organism>
<gene>
    <name evidence="1" type="ORF">PEVE_00018308</name>
</gene>
<keyword evidence="2" id="KW-1185">Reference proteome</keyword>
<accession>A0ABN8SAL8</accession>
<proteinExistence type="predicted"/>
<reference evidence="1 2" key="1">
    <citation type="submission" date="2022-05" db="EMBL/GenBank/DDBJ databases">
        <authorList>
            <consortium name="Genoscope - CEA"/>
            <person name="William W."/>
        </authorList>
    </citation>
    <scope>NUCLEOTIDE SEQUENCE [LARGE SCALE GENOMIC DNA]</scope>
</reference>
<evidence type="ECO:0000313" key="2">
    <source>
        <dbReference type="Proteomes" id="UP001159427"/>
    </source>
</evidence>
<comment type="caution">
    <text evidence="1">The sequence shown here is derived from an EMBL/GenBank/DDBJ whole genome shotgun (WGS) entry which is preliminary data.</text>
</comment>
<dbReference type="Proteomes" id="UP001159427">
    <property type="component" value="Unassembled WGS sequence"/>
</dbReference>
<evidence type="ECO:0000313" key="1">
    <source>
        <dbReference type="EMBL" id="CAH3188270.1"/>
    </source>
</evidence>
<protein>
    <submittedName>
        <fullName evidence="1">Uncharacterized protein</fullName>
    </submittedName>
</protein>